<proteinExistence type="predicted"/>
<dbReference type="EMBL" id="JBBMFN010000068">
    <property type="protein sequence ID" value="MEQ2467883.1"/>
    <property type="molecule type" value="Genomic_DNA"/>
</dbReference>
<evidence type="ECO:0000313" key="2">
    <source>
        <dbReference type="Proteomes" id="UP001465426"/>
    </source>
</evidence>
<dbReference type="Pfam" id="PF13028">
    <property type="entry name" value="DUF3889"/>
    <property type="match status" value="1"/>
</dbReference>
<dbReference type="RefSeq" id="WP_031538670.1">
    <property type="nucleotide sequence ID" value="NZ_JBBMFN010000068.1"/>
</dbReference>
<dbReference type="Gene3D" id="3.10.450.390">
    <property type="entry name" value="Protein of unknown function DUF3889"/>
    <property type="match status" value="1"/>
</dbReference>
<organism evidence="1 2">
    <name type="scientific">Niallia hominis</name>
    <dbReference type="NCBI Taxonomy" id="3133173"/>
    <lineage>
        <taxon>Bacteria</taxon>
        <taxon>Bacillati</taxon>
        <taxon>Bacillota</taxon>
        <taxon>Bacilli</taxon>
        <taxon>Bacillales</taxon>
        <taxon>Bacillaceae</taxon>
        <taxon>Niallia</taxon>
    </lineage>
</organism>
<protein>
    <submittedName>
        <fullName evidence="1">DUF3889 domain-containing protein</fullName>
    </submittedName>
</protein>
<keyword evidence="2" id="KW-1185">Reference proteome</keyword>
<dbReference type="Proteomes" id="UP001465426">
    <property type="component" value="Unassembled WGS sequence"/>
</dbReference>
<dbReference type="InterPro" id="IPR024987">
    <property type="entry name" value="DUF3889"/>
</dbReference>
<gene>
    <name evidence="1" type="ORF">WMO63_19670</name>
</gene>
<reference evidence="1 2" key="1">
    <citation type="submission" date="2024-03" db="EMBL/GenBank/DDBJ databases">
        <title>Human intestinal bacterial collection.</title>
        <authorList>
            <person name="Pauvert C."/>
            <person name="Hitch T.C.A."/>
            <person name="Clavel T."/>
        </authorList>
    </citation>
    <scope>NUCLEOTIDE SEQUENCE [LARGE SCALE GENOMIC DNA]</scope>
    <source>
        <strain evidence="1 2">CLA-SR-H024</strain>
    </source>
</reference>
<accession>A0ABV1F3C2</accession>
<comment type="caution">
    <text evidence="1">The sequence shown here is derived from an EMBL/GenBank/DDBJ whole genome shotgun (WGS) entry which is preliminary data.</text>
</comment>
<evidence type="ECO:0000313" key="1">
    <source>
        <dbReference type="EMBL" id="MEQ2467883.1"/>
    </source>
</evidence>
<sequence>MKILKFPFINILLVGLFLMQINIPIHAEAEGLPSYVKWGRIAMTKAQEKYPNSEVTDYLHVGKEDKKGTSVEKFKLIVKNDQKEIGVFVNLTFDTRTERLLSVDMEETKP</sequence>
<name>A0ABV1F3C2_9BACI</name>